<keyword evidence="2" id="KW-1185">Reference proteome</keyword>
<dbReference type="Proteomes" id="UP001212152">
    <property type="component" value="Unassembled WGS sequence"/>
</dbReference>
<proteinExistence type="predicted"/>
<dbReference type="EMBL" id="JADGJQ010000015">
    <property type="protein sequence ID" value="KAJ3180686.1"/>
    <property type="molecule type" value="Genomic_DNA"/>
</dbReference>
<accession>A0AAD5TS00</accession>
<comment type="caution">
    <text evidence="1">The sequence shown here is derived from an EMBL/GenBank/DDBJ whole genome shotgun (WGS) entry which is preliminary data.</text>
</comment>
<dbReference type="AlphaFoldDB" id="A0AAD5TS00"/>
<evidence type="ECO:0000313" key="2">
    <source>
        <dbReference type="Proteomes" id="UP001212152"/>
    </source>
</evidence>
<name>A0AAD5TS00_9FUNG</name>
<gene>
    <name evidence="1" type="ORF">HDU87_001799</name>
</gene>
<evidence type="ECO:0000313" key="1">
    <source>
        <dbReference type="EMBL" id="KAJ3180686.1"/>
    </source>
</evidence>
<protein>
    <submittedName>
        <fullName evidence="1">Uncharacterized protein</fullName>
    </submittedName>
</protein>
<sequence length="190" mass="21947">MTPNLDLDLLEMCLTADELAMIDSQEIAVNNVVNEIHYEQDERKFADTMQYGRLAEQPLDDEIDTAPNMDDDQVALIEDLEYKLPSGGVPDPVYIPSNDKRRITSEWIEHHTGWTFGLVRNLYSTFLHPTFRKMHSSQDAVDLIKAHDLAVPGRLTRQITNRQRKITEFFRNPTAARVSFFFLMSVLTFK</sequence>
<reference evidence="1" key="1">
    <citation type="submission" date="2020-05" db="EMBL/GenBank/DDBJ databases">
        <title>Phylogenomic resolution of chytrid fungi.</title>
        <authorList>
            <person name="Stajich J.E."/>
            <person name="Amses K."/>
            <person name="Simmons R."/>
            <person name="Seto K."/>
            <person name="Myers J."/>
            <person name="Bonds A."/>
            <person name="Quandt C.A."/>
            <person name="Barry K."/>
            <person name="Liu P."/>
            <person name="Grigoriev I."/>
            <person name="Longcore J.E."/>
            <person name="James T.Y."/>
        </authorList>
    </citation>
    <scope>NUCLEOTIDE SEQUENCE</scope>
    <source>
        <strain evidence="1">JEL0379</strain>
    </source>
</reference>
<organism evidence="1 2">
    <name type="scientific">Geranomyces variabilis</name>
    <dbReference type="NCBI Taxonomy" id="109894"/>
    <lineage>
        <taxon>Eukaryota</taxon>
        <taxon>Fungi</taxon>
        <taxon>Fungi incertae sedis</taxon>
        <taxon>Chytridiomycota</taxon>
        <taxon>Chytridiomycota incertae sedis</taxon>
        <taxon>Chytridiomycetes</taxon>
        <taxon>Spizellomycetales</taxon>
        <taxon>Powellomycetaceae</taxon>
        <taxon>Geranomyces</taxon>
    </lineage>
</organism>